<dbReference type="Pfam" id="PF07940">
    <property type="entry name" value="Hepar_II_III_C"/>
    <property type="match status" value="1"/>
</dbReference>
<dbReference type="Gene3D" id="2.70.98.70">
    <property type="match status" value="1"/>
</dbReference>
<dbReference type="Proteomes" id="UP000598820">
    <property type="component" value="Unassembled WGS sequence"/>
</dbReference>
<organism evidence="4 5">
    <name type="scientific">Spirosoma profusum</name>
    <dbReference type="NCBI Taxonomy" id="2771354"/>
    <lineage>
        <taxon>Bacteria</taxon>
        <taxon>Pseudomonadati</taxon>
        <taxon>Bacteroidota</taxon>
        <taxon>Cytophagia</taxon>
        <taxon>Cytophagales</taxon>
        <taxon>Cytophagaceae</taxon>
        <taxon>Spirosoma</taxon>
    </lineage>
</organism>
<accession>A0A927ATC4</accession>
<reference evidence="4" key="1">
    <citation type="submission" date="2020-09" db="EMBL/GenBank/DDBJ databases">
        <authorList>
            <person name="Kim M.K."/>
        </authorList>
    </citation>
    <scope>NUCLEOTIDE SEQUENCE</scope>
    <source>
        <strain evidence="4">BT702</strain>
    </source>
</reference>
<keyword evidence="2" id="KW-0732">Signal</keyword>
<evidence type="ECO:0000256" key="2">
    <source>
        <dbReference type="SAM" id="SignalP"/>
    </source>
</evidence>
<evidence type="ECO:0000259" key="3">
    <source>
        <dbReference type="Pfam" id="PF07940"/>
    </source>
</evidence>
<feature type="signal peptide" evidence="2">
    <location>
        <begin position="1"/>
        <end position="22"/>
    </location>
</feature>
<sequence length="625" mass="69938">MRFFLRITLLLFLAFTSFLANAQVDHLANVTSVRGHPRLLLAAGQEKVISRKIANDPLIKKLHEAILGESSKIVQIAPLERIKTGRRLLSVSREALRRLFFLAYAYRMSGDEKYLKRAEQEMLAISAFSDWNPSHFLDVGEMTMALAIGYDWLYDKLPESSRSTIRAAIRQKGIDASLMSEHNSWLKSSNNWNQVCNAGMVYGSIATYEDDPALAKRIINRALETVTLPMGDYAPEGAYPEGYSYWGYGTTFNVLMISALENLFGTSFGLKEKPGFLQTPYYLENMTGPTRLPFNYSDAGRTSGLQAAMFWFAQRLKDPSLLWVERDNLRNGSMEGHLKDRVLPALLLWMGDANLSNINPPKETAWTGQGKSPVALLRTSWTDPNAIFVGIKGGSPSVSHAHMDAGSFVMEADGVRWAMDFGMQDYESLESKKVDLWTMKQNGQRWDVLRYNNRYHNTLTVNDSLQRVSGKAPLTHVSKNPDFMNATLDLSELYQGQLATANRGIAIVNGESVLVRDEVEAPTQPAVVRWTMVTPATVNLLAPNRAELTKDGKKLIVEVAEPATVTLKTWPTDPVHEYDAPNPGTTRLGFELTIPAQTKAVFTVRLLPEKAVLKKREPVKSLAQW</sequence>
<name>A0A927ATC4_9BACT</name>
<dbReference type="GO" id="GO:0030313">
    <property type="term" value="C:cell envelope"/>
    <property type="evidence" value="ECO:0007669"/>
    <property type="project" value="UniProtKB-SubCell"/>
</dbReference>
<feature type="domain" description="Heparinase II/III-like C-terminal" evidence="3">
    <location>
        <begin position="386"/>
        <end position="579"/>
    </location>
</feature>
<evidence type="ECO:0000313" key="5">
    <source>
        <dbReference type="Proteomes" id="UP000598820"/>
    </source>
</evidence>
<evidence type="ECO:0000313" key="4">
    <source>
        <dbReference type="EMBL" id="MBD2703155.1"/>
    </source>
</evidence>
<comment type="caution">
    <text evidence="4">The sequence shown here is derived from an EMBL/GenBank/DDBJ whole genome shotgun (WGS) entry which is preliminary data.</text>
</comment>
<keyword evidence="5" id="KW-1185">Reference proteome</keyword>
<dbReference type="RefSeq" id="WP_190888997.1">
    <property type="nucleotide sequence ID" value="NZ_JACWZY010000019.1"/>
</dbReference>
<proteinExistence type="predicted"/>
<dbReference type="SUPFAM" id="SSF48230">
    <property type="entry name" value="Chondroitin AC/alginate lyase"/>
    <property type="match status" value="1"/>
</dbReference>
<dbReference type="Gene3D" id="1.50.10.100">
    <property type="entry name" value="Chondroitin AC/alginate lyase"/>
    <property type="match status" value="1"/>
</dbReference>
<feature type="chain" id="PRO_5037334270" evidence="2">
    <location>
        <begin position="23"/>
        <end position="625"/>
    </location>
</feature>
<evidence type="ECO:0000256" key="1">
    <source>
        <dbReference type="ARBA" id="ARBA00004196"/>
    </source>
</evidence>
<gene>
    <name evidence="4" type="ORF">IC229_21085</name>
</gene>
<protein>
    <submittedName>
        <fullName evidence="4">Heparinase II/III family protein</fullName>
    </submittedName>
</protein>
<comment type="subcellular location">
    <subcellularLocation>
        <location evidence="1">Cell envelope</location>
    </subcellularLocation>
</comment>
<dbReference type="InterPro" id="IPR012480">
    <property type="entry name" value="Hepar_II_III_C"/>
</dbReference>
<dbReference type="GO" id="GO:0016829">
    <property type="term" value="F:lyase activity"/>
    <property type="evidence" value="ECO:0007669"/>
    <property type="project" value="InterPro"/>
</dbReference>
<dbReference type="EMBL" id="JACWZY010000019">
    <property type="protein sequence ID" value="MBD2703155.1"/>
    <property type="molecule type" value="Genomic_DNA"/>
</dbReference>
<dbReference type="InterPro" id="IPR008929">
    <property type="entry name" value="Chondroitin_lyas"/>
</dbReference>
<dbReference type="PANTHER" id="PTHR38045">
    <property type="entry name" value="CHROMOSOME 1, WHOLE GENOME SHOTGUN SEQUENCE"/>
    <property type="match status" value="1"/>
</dbReference>
<dbReference type="AlphaFoldDB" id="A0A927ATC4"/>
<dbReference type="PANTHER" id="PTHR38045:SF1">
    <property type="entry name" value="HEPARINASE II_III-LIKE PROTEIN"/>
    <property type="match status" value="1"/>
</dbReference>